<dbReference type="EMBL" id="CAFBNO010000047">
    <property type="protein sequence ID" value="CAB4958526.1"/>
    <property type="molecule type" value="Genomic_DNA"/>
</dbReference>
<feature type="domain" description="Peptidase S33 tripeptidyl aminopeptidase-like C-terminal" evidence="5">
    <location>
        <begin position="394"/>
        <end position="496"/>
    </location>
</feature>
<dbReference type="PROSITE" id="PS51257">
    <property type="entry name" value="PROKAR_LIPOPROTEIN"/>
    <property type="match status" value="1"/>
</dbReference>
<dbReference type="InterPro" id="IPR051601">
    <property type="entry name" value="Serine_prot/Carboxylest_S33"/>
</dbReference>
<dbReference type="Gene3D" id="3.40.50.1820">
    <property type="entry name" value="alpha/beta hydrolase"/>
    <property type="match status" value="1"/>
</dbReference>
<dbReference type="Pfam" id="PF00561">
    <property type="entry name" value="Abhydrolase_1"/>
    <property type="match status" value="1"/>
</dbReference>
<accession>A0A6J7KRL1</accession>
<dbReference type="PANTHER" id="PTHR43248:SF29">
    <property type="entry name" value="TRIPEPTIDYL AMINOPEPTIDASE"/>
    <property type="match status" value="1"/>
</dbReference>
<keyword evidence="2" id="KW-0732">Signal</keyword>
<organism evidence="6">
    <name type="scientific">freshwater metagenome</name>
    <dbReference type="NCBI Taxonomy" id="449393"/>
    <lineage>
        <taxon>unclassified sequences</taxon>
        <taxon>metagenomes</taxon>
        <taxon>ecological metagenomes</taxon>
    </lineage>
</organism>
<keyword evidence="3" id="KW-0378">Hydrolase</keyword>
<comment type="similarity">
    <text evidence="1">Belongs to the peptidase S33 family.</text>
</comment>
<dbReference type="InterPro" id="IPR029058">
    <property type="entry name" value="AB_hydrolase_fold"/>
</dbReference>
<evidence type="ECO:0000256" key="2">
    <source>
        <dbReference type="ARBA" id="ARBA00022729"/>
    </source>
</evidence>
<evidence type="ECO:0000313" key="6">
    <source>
        <dbReference type="EMBL" id="CAB4958526.1"/>
    </source>
</evidence>
<reference evidence="6" key="1">
    <citation type="submission" date="2020-05" db="EMBL/GenBank/DDBJ databases">
        <authorList>
            <person name="Chiriac C."/>
            <person name="Salcher M."/>
            <person name="Ghai R."/>
            <person name="Kavagutti S V."/>
        </authorList>
    </citation>
    <scope>NUCLEOTIDE SEQUENCE</scope>
</reference>
<evidence type="ECO:0000256" key="1">
    <source>
        <dbReference type="ARBA" id="ARBA00010088"/>
    </source>
</evidence>
<dbReference type="InterPro" id="IPR013595">
    <property type="entry name" value="Pept_S33_TAP-like_C"/>
</dbReference>
<proteinExistence type="inferred from homology"/>
<sequence length="496" mass="52942">MFKKLFGTFATILLAVTVSGCAQPSSSAQAASTASIYSQKLVTTNCGGLRCGKVTVPVDWAKPTGPTFKLAFTYKPVAGVKKYLFINPGGPGASGVAFVRDNLTSIGTKALRKAYNIVGFDPRGTEGSSPVKCYDAAGKDDFLYNDTGFLVGSPGERAATKTAITKFVAACKKNSGPLLAHIDTVSAAKDLDVLRAVFKQSKLDYLGFSYGTFLGTTYATLFPTKVGRFVLDGAVDPTVSDEDQSFNQLKGFDLALHNYMTDCINNQTDCPFHGTVAQGLAKISDLLTKVELEPLTTTSGRPGGYAVVSTGMYLTLYSNDYWGYLTQAFNQAFDSNSADTFLQLADFYNDRNANGTYNSNEFEAFIAVSCLDGRSDASASAQAAQNARMIAASPTLGRYWQNGAELCARWAYPAVKPPKSYAAKGAPTIMVIGTTGDPATPYQQSVHLAHGVLAKGFLLTFQGEGHTAYGRSNTCVSNTVDNFLINAKLPAREPRC</sequence>
<dbReference type="Pfam" id="PF08386">
    <property type="entry name" value="Abhydrolase_4"/>
    <property type="match status" value="1"/>
</dbReference>
<protein>
    <submittedName>
        <fullName evidence="6">Unannotated protein</fullName>
    </submittedName>
</protein>
<evidence type="ECO:0000259" key="5">
    <source>
        <dbReference type="Pfam" id="PF08386"/>
    </source>
</evidence>
<name>A0A6J7KRL1_9ZZZZ</name>
<gene>
    <name evidence="6" type="ORF">UFOPK3837_00913</name>
</gene>
<dbReference type="GO" id="GO:0016787">
    <property type="term" value="F:hydrolase activity"/>
    <property type="evidence" value="ECO:0007669"/>
    <property type="project" value="UniProtKB-KW"/>
</dbReference>
<dbReference type="SUPFAM" id="SSF53474">
    <property type="entry name" value="alpha/beta-Hydrolases"/>
    <property type="match status" value="1"/>
</dbReference>
<dbReference type="AlphaFoldDB" id="A0A6J7KRL1"/>
<dbReference type="PANTHER" id="PTHR43248">
    <property type="entry name" value="2-SUCCINYL-6-HYDROXY-2,4-CYCLOHEXADIENE-1-CARBOXYLATE SYNTHASE"/>
    <property type="match status" value="1"/>
</dbReference>
<evidence type="ECO:0000259" key="4">
    <source>
        <dbReference type="Pfam" id="PF00561"/>
    </source>
</evidence>
<dbReference type="InterPro" id="IPR000073">
    <property type="entry name" value="AB_hydrolase_1"/>
</dbReference>
<feature type="domain" description="AB hydrolase-1" evidence="4">
    <location>
        <begin position="84"/>
        <end position="256"/>
    </location>
</feature>
<evidence type="ECO:0000256" key="3">
    <source>
        <dbReference type="ARBA" id="ARBA00022801"/>
    </source>
</evidence>